<gene>
    <name evidence="1" type="ORF">P0Y55_01970</name>
</gene>
<dbReference type="AlphaFoldDB" id="A0AA95EWQ4"/>
<dbReference type="EMBL" id="CP119317">
    <property type="protein sequence ID" value="WEK54870.1"/>
    <property type="molecule type" value="Genomic_DNA"/>
</dbReference>
<dbReference type="Gene3D" id="1.25.40.10">
    <property type="entry name" value="Tetratricopeptide repeat domain"/>
    <property type="match status" value="1"/>
</dbReference>
<keyword evidence="2" id="KW-1185">Reference proteome</keyword>
<dbReference type="SUPFAM" id="SSF48452">
    <property type="entry name" value="TPR-like"/>
    <property type="match status" value="1"/>
</dbReference>
<evidence type="ECO:0000313" key="2">
    <source>
        <dbReference type="Proteomes" id="UP001178662"/>
    </source>
</evidence>
<organism evidence="1 2">
    <name type="scientific">Candidatus Cohnella colombiensis</name>
    <dbReference type="NCBI Taxonomy" id="3121368"/>
    <lineage>
        <taxon>Bacteria</taxon>
        <taxon>Bacillati</taxon>
        <taxon>Bacillota</taxon>
        <taxon>Bacilli</taxon>
        <taxon>Bacillales</taxon>
        <taxon>Paenibacillaceae</taxon>
        <taxon>Cohnella</taxon>
    </lineage>
</organism>
<protein>
    <submittedName>
        <fullName evidence="1">Uncharacterized protein</fullName>
    </submittedName>
</protein>
<reference evidence="1" key="1">
    <citation type="submission" date="2023-03" db="EMBL/GenBank/DDBJ databases">
        <title>Andean soil-derived lignocellulolytic bacterial consortium as a source of novel taxa and putative plastic-active enzymes.</title>
        <authorList>
            <person name="Diaz-Garcia L."/>
            <person name="Chuvochina M."/>
            <person name="Feuerriegel G."/>
            <person name="Bunk B."/>
            <person name="Sproer C."/>
            <person name="Streit W.R."/>
            <person name="Rodriguez L.M."/>
            <person name="Overmann J."/>
            <person name="Jimenez D.J."/>
        </authorList>
    </citation>
    <scope>NUCLEOTIDE SEQUENCE</scope>
    <source>
        <strain evidence="1">MAG 2441</strain>
    </source>
</reference>
<accession>A0AA95EWQ4</accession>
<proteinExistence type="predicted"/>
<name>A0AA95EWQ4_9BACL</name>
<dbReference type="Proteomes" id="UP001178662">
    <property type="component" value="Chromosome"/>
</dbReference>
<sequence length="171" mass="19575">MAEKKSDQDRLAQALKHHDKAVEGNKKAVNEAYIRFNKLRMTHYSNPLIEAYYGSTLTLMGRDMPDTLEKMYRTKQGLAALDRAVAWDPHSSMIRIMRGKVCTQLPEDVFHRTQLAIDDFMTVLNALQITPGLITQQQHILILQDLIVAYRKLGNEIAANEAKIQLDLLRK</sequence>
<dbReference type="InterPro" id="IPR011990">
    <property type="entry name" value="TPR-like_helical_dom_sf"/>
</dbReference>
<evidence type="ECO:0000313" key="1">
    <source>
        <dbReference type="EMBL" id="WEK54870.1"/>
    </source>
</evidence>